<dbReference type="STRING" id="49390.A0A068ULS8"/>
<name>A0A068ULS8_COFCA</name>
<accession>A0A068ULS8</accession>
<keyword evidence="1" id="KW-0812">Transmembrane</keyword>
<protein>
    <submittedName>
        <fullName evidence="2">Uncharacterized protein</fullName>
    </submittedName>
</protein>
<dbReference type="AlphaFoldDB" id="A0A068ULS8"/>
<feature type="transmembrane region" description="Helical" evidence="1">
    <location>
        <begin position="21"/>
        <end position="46"/>
    </location>
</feature>
<evidence type="ECO:0000256" key="1">
    <source>
        <dbReference type="SAM" id="Phobius"/>
    </source>
</evidence>
<evidence type="ECO:0000313" key="2">
    <source>
        <dbReference type="EMBL" id="CDP09421.1"/>
    </source>
</evidence>
<organism evidence="2 3">
    <name type="scientific">Coffea canephora</name>
    <name type="common">Robusta coffee</name>
    <dbReference type="NCBI Taxonomy" id="49390"/>
    <lineage>
        <taxon>Eukaryota</taxon>
        <taxon>Viridiplantae</taxon>
        <taxon>Streptophyta</taxon>
        <taxon>Embryophyta</taxon>
        <taxon>Tracheophyta</taxon>
        <taxon>Spermatophyta</taxon>
        <taxon>Magnoliopsida</taxon>
        <taxon>eudicotyledons</taxon>
        <taxon>Gunneridae</taxon>
        <taxon>Pentapetalae</taxon>
        <taxon>asterids</taxon>
        <taxon>lamiids</taxon>
        <taxon>Gentianales</taxon>
        <taxon>Rubiaceae</taxon>
        <taxon>Ixoroideae</taxon>
        <taxon>Gardenieae complex</taxon>
        <taxon>Bertiereae - Coffeeae clade</taxon>
        <taxon>Coffeeae</taxon>
        <taxon>Coffea</taxon>
    </lineage>
</organism>
<dbReference type="PhylomeDB" id="A0A068ULS8"/>
<sequence length="69" mass="7921">MQKPFNDGLFRYNNRKKGLWRYLNIAMLGSILISLGCTTMIFMASYDNYPSGYALKVLHRTDSSLLLPT</sequence>
<keyword evidence="1" id="KW-0472">Membrane</keyword>
<gene>
    <name evidence="2" type="ORF">GSCOC_T00028778001</name>
</gene>
<evidence type="ECO:0000313" key="3">
    <source>
        <dbReference type="Proteomes" id="UP000295252"/>
    </source>
</evidence>
<dbReference type="InParanoid" id="A0A068ULS8"/>
<dbReference type="EMBL" id="HG739122">
    <property type="protein sequence ID" value="CDP09421.1"/>
    <property type="molecule type" value="Genomic_DNA"/>
</dbReference>
<reference evidence="3" key="1">
    <citation type="journal article" date="2014" name="Science">
        <title>The coffee genome provides insight into the convergent evolution of caffeine biosynthesis.</title>
        <authorList>
            <person name="Denoeud F."/>
            <person name="Carretero-Paulet L."/>
            <person name="Dereeper A."/>
            <person name="Droc G."/>
            <person name="Guyot R."/>
            <person name="Pietrella M."/>
            <person name="Zheng C."/>
            <person name="Alberti A."/>
            <person name="Anthony F."/>
            <person name="Aprea G."/>
            <person name="Aury J.M."/>
            <person name="Bento P."/>
            <person name="Bernard M."/>
            <person name="Bocs S."/>
            <person name="Campa C."/>
            <person name="Cenci A."/>
            <person name="Combes M.C."/>
            <person name="Crouzillat D."/>
            <person name="Da Silva C."/>
            <person name="Daddiego L."/>
            <person name="De Bellis F."/>
            <person name="Dussert S."/>
            <person name="Garsmeur O."/>
            <person name="Gayraud T."/>
            <person name="Guignon V."/>
            <person name="Jahn K."/>
            <person name="Jamilloux V."/>
            <person name="Joet T."/>
            <person name="Labadie K."/>
            <person name="Lan T."/>
            <person name="Leclercq J."/>
            <person name="Lepelley M."/>
            <person name="Leroy T."/>
            <person name="Li L.T."/>
            <person name="Librado P."/>
            <person name="Lopez L."/>
            <person name="Munoz A."/>
            <person name="Noel B."/>
            <person name="Pallavicini A."/>
            <person name="Perrotta G."/>
            <person name="Poncet V."/>
            <person name="Pot D."/>
            <person name="Priyono X."/>
            <person name="Rigoreau M."/>
            <person name="Rouard M."/>
            <person name="Rozas J."/>
            <person name="Tranchant-Dubreuil C."/>
            <person name="VanBuren R."/>
            <person name="Zhang Q."/>
            <person name="Andrade A.C."/>
            <person name="Argout X."/>
            <person name="Bertrand B."/>
            <person name="de Kochko A."/>
            <person name="Graziosi G."/>
            <person name="Henry R.J."/>
            <person name="Jayarama X."/>
            <person name="Ming R."/>
            <person name="Nagai C."/>
            <person name="Rounsley S."/>
            <person name="Sankoff D."/>
            <person name="Giuliano G."/>
            <person name="Albert V.A."/>
            <person name="Wincker P."/>
            <person name="Lashermes P."/>
        </authorList>
    </citation>
    <scope>NUCLEOTIDE SEQUENCE [LARGE SCALE GENOMIC DNA]</scope>
    <source>
        <strain evidence="3">cv. DH200-94</strain>
    </source>
</reference>
<dbReference type="Proteomes" id="UP000295252">
    <property type="component" value="Chromosome IV"/>
</dbReference>
<keyword evidence="1" id="KW-1133">Transmembrane helix</keyword>
<keyword evidence="3" id="KW-1185">Reference proteome</keyword>
<proteinExistence type="predicted"/>
<dbReference type="Gramene" id="CDP09421">
    <property type="protein sequence ID" value="CDP09421"/>
    <property type="gene ID" value="GSCOC_T00028778001"/>
</dbReference>